<dbReference type="SUPFAM" id="SSF55666">
    <property type="entry name" value="Ribonuclease PH domain 2-like"/>
    <property type="match status" value="1"/>
</dbReference>
<name>A0ABS8W1D2_DATST</name>
<comment type="caution">
    <text evidence="2">The sequence shown here is derived from an EMBL/GenBank/DDBJ whole genome shotgun (WGS) entry which is preliminary data.</text>
</comment>
<protein>
    <recommendedName>
        <fullName evidence="1">Exoribonuclease phosphorolytic domain-containing protein</fullName>
    </recommendedName>
</protein>
<proteinExistence type="predicted"/>
<dbReference type="InterPro" id="IPR027408">
    <property type="entry name" value="PNPase/RNase_PH_dom_sf"/>
</dbReference>
<feature type="domain" description="Exoribonuclease phosphorolytic" evidence="1">
    <location>
        <begin position="68"/>
        <end position="114"/>
    </location>
</feature>
<dbReference type="InterPro" id="IPR015847">
    <property type="entry name" value="ExoRNase_PH_dom2"/>
</dbReference>
<dbReference type="Gene3D" id="3.30.230.70">
    <property type="entry name" value="GHMP Kinase, N-terminal domain"/>
    <property type="match status" value="1"/>
</dbReference>
<evidence type="ECO:0000313" key="2">
    <source>
        <dbReference type="EMBL" id="MCE2055228.1"/>
    </source>
</evidence>
<gene>
    <name evidence="2" type="ORF">HAX54_042225</name>
</gene>
<dbReference type="InterPro" id="IPR036345">
    <property type="entry name" value="ExoRNase_PH_dom2_sf"/>
</dbReference>
<dbReference type="Proteomes" id="UP000823775">
    <property type="component" value="Unassembled WGS sequence"/>
</dbReference>
<evidence type="ECO:0000313" key="3">
    <source>
        <dbReference type="Proteomes" id="UP000823775"/>
    </source>
</evidence>
<keyword evidence="3" id="KW-1185">Reference proteome</keyword>
<accession>A0ABS8W1D2</accession>
<organism evidence="2 3">
    <name type="scientific">Datura stramonium</name>
    <name type="common">Jimsonweed</name>
    <name type="synonym">Common thornapple</name>
    <dbReference type="NCBI Taxonomy" id="4076"/>
    <lineage>
        <taxon>Eukaryota</taxon>
        <taxon>Viridiplantae</taxon>
        <taxon>Streptophyta</taxon>
        <taxon>Embryophyta</taxon>
        <taxon>Tracheophyta</taxon>
        <taxon>Spermatophyta</taxon>
        <taxon>Magnoliopsida</taxon>
        <taxon>eudicotyledons</taxon>
        <taxon>Gunneridae</taxon>
        <taxon>Pentapetalae</taxon>
        <taxon>asterids</taxon>
        <taxon>lamiids</taxon>
        <taxon>Solanales</taxon>
        <taxon>Solanaceae</taxon>
        <taxon>Solanoideae</taxon>
        <taxon>Datureae</taxon>
        <taxon>Datura</taxon>
    </lineage>
</organism>
<sequence>MMYSDTGRLNCNVSYSTFATPNRGQGSTTQELLSMHKTFEGAPKPFYDFYCGCFCFVSVSCTWKEPGVLDPISREESYQDGSLMITCMPSRNEVTQLIVTGEWSTPKINEAMELCVGACSKLERL</sequence>
<dbReference type="Pfam" id="PF03725">
    <property type="entry name" value="RNase_PH_C"/>
    <property type="match status" value="1"/>
</dbReference>
<evidence type="ECO:0000259" key="1">
    <source>
        <dbReference type="Pfam" id="PF03725"/>
    </source>
</evidence>
<dbReference type="EMBL" id="JACEIK010006193">
    <property type="protein sequence ID" value="MCE2055228.1"/>
    <property type="molecule type" value="Genomic_DNA"/>
</dbReference>
<reference evidence="2 3" key="1">
    <citation type="journal article" date="2021" name="BMC Genomics">
        <title>Datura genome reveals duplications of psychoactive alkaloid biosynthetic genes and high mutation rate following tissue culture.</title>
        <authorList>
            <person name="Rajewski A."/>
            <person name="Carter-House D."/>
            <person name="Stajich J."/>
            <person name="Litt A."/>
        </authorList>
    </citation>
    <scope>NUCLEOTIDE SEQUENCE [LARGE SCALE GENOMIC DNA]</scope>
    <source>
        <strain evidence="2">AR-01</strain>
    </source>
</reference>